<dbReference type="AlphaFoldDB" id="A0A8H7UUC5"/>
<feature type="compositionally biased region" description="Basic and acidic residues" evidence="1">
    <location>
        <begin position="162"/>
        <end position="207"/>
    </location>
</feature>
<evidence type="ECO:0000313" key="3">
    <source>
        <dbReference type="EMBL" id="KAG2191169.1"/>
    </source>
</evidence>
<gene>
    <name evidence="3" type="ORF">INT46_010255</name>
</gene>
<feature type="compositionally biased region" description="Low complexity" evidence="1">
    <location>
        <begin position="208"/>
        <end position="218"/>
    </location>
</feature>
<dbReference type="InterPro" id="IPR018624">
    <property type="entry name" value="Sec66"/>
</dbReference>
<dbReference type="PANTHER" id="PTHR28229">
    <property type="entry name" value="TRANSLOCATION PROTEIN SEC66"/>
    <property type="match status" value="1"/>
</dbReference>
<protein>
    <recommendedName>
        <fullName evidence="5">Translocation protein</fullName>
    </recommendedName>
</protein>
<reference evidence="3" key="1">
    <citation type="submission" date="2020-12" db="EMBL/GenBank/DDBJ databases">
        <title>Metabolic potential, ecology and presence of endohyphal bacteria is reflected in genomic diversity of Mucoromycotina.</title>
        <authorList>
            <person name="Muszewska A."/>
            <person name="Okrasinska A."/>
            <person name="Steczkiewicz K."/>
            <person name="Drgas O."/>
            <person name="Orlowska M."/>
            <person name="Perlinska-Lenart U."/>
            <person name="Aleksandrzak-Piekarczyk T."/>
            <person name="Szatraj K."/>
            <person name="Zielenkiewicz U."/>
            <person name="Pilsyk S."/>
            <person name="Malc E."/>
            <person name="Mieczkowski P."/>
            <person name="Kruszewska J.S."/>
            <person name="Biernat P."/>
            <person name="Pawlowska J."/>
        </authorList>
    </citation>
    <scope>NUCLEOTIDE SEQUENCE</scope>
    <source>
        <strain evidence="3">CBS 226.32</strain>
    </source>
</reference>
<feature type="transmembrane region" description="Helical" evidence="2">
    <location>
        <begin position="6"/>
        <end position="25"/>
    </location>
</feature>
<organism evidence="3 4">
    <name type="scientific">Mucor plumbeus</name>
    <dbReference type="NCBI Taxonomy" id="97098"/>
    <lineage>
        <taxon>Eukaryota</taxon>
        <taxon>Fungi</taxon>
        <taxon>Fungi incertae sedis</taxon>
        <taxon>Mucoromycota</taxon>
        <taxon>Mucoromycotina</taxon>
        <taxon>Mucoromycetes</taxon>
        <taxon>Mucorales</taxon>
        <taxon>Mucorineae</taxon>
        <taxon>Mucoraceae</taxon>
        <taxon>Mucor</taxon>
    </lineage>
</organism>
<dbReference type="PANTHER" id="PTHR28229:SF1">
    <property type="entry name" value="TRANSLOCATION PROTEIN SEC66"/>
    <property type="match status" value="1"/>
</dbReference>
<dbReference type="GO" id="GO:0031204">
    <property type="term" value="P:post-translational protein targeting to membrane, translocation"/>
    <property type="evidence" value="ECO:0007669"/>
    <property type="project" value="InterPro"/>
</dbReference>
<keyword evidence="2" id="KW-1133">Transmembrane helix</keyword>
<keyword evidence="2" id="KW-0472">Membrane</keyword>
<keyword evidence="4" id="KW-1185">Reference proteome</keyword>
<dbReference type="Pfam" id="PF09802">
    <property type="entry name" value="Sec66"/>
    <property type="match status" value="1"/>
</dbReference>
<comment type="caution">
    <text evidence="3">The sequence shown here is derived from an EMBL/GenBank/DDBJ whole genome shotgun (WGS) entry which is preliminary data.</text>
</comment>
<dbReference type="Proteomes" id="UP000650833">
    <property type="component" value="Unassembled WGS sequence"/>
</dbReference>
<evidence type="ECO:0000256" key="1">
    <source>
        <dbReference type="SAM" id="MobiDB-lite"/>
    </source>
</evidence>
<name>A0A8H7UUC5_9FUNG</name>
<evidence type="ECO:0008006" key="5">
    <source>
        <dbReference type="Google" id="ProtNLM"/>
    </source>
</evidence>
<proteinExistence type="predicted"/>
<accession>A0A8H7UUC5</accession>
<dbReference type="GO" id="GO:0031207">
    <property type="term" value="C:Sec62/Sec63 complex"/>
    <property type="evidence" value="ECO:0007669"/>
    <property type="project" value="InterPro"/>
</dbReference>
<keyword evidence="2" id="KW-0812">Transmembrane</keyword>
<dbReference type="OrthoDB" id="73168at2759"/>
<feature type="region of interest" description="Disordered" evidence="1">
    <location>
        <begin position="162"/>
        <end position="218"/>
    </location>
</feature>
<evidence type="ECO:0000256" key="2">
    <source>
        <dbReference type="SAM" id="Phobius"/>
    </source>
</evidence>
<sequence>MSSLLLPTVYLGGCIAAMSAFSYVYRRATMLQSMEAWFPINTQKEEYIALLNCEPSVPEHHLRAALLRRAMEAVRRLVQVQQEKPALQQLMKTGSIGDDLWREFTAAEQEITAELQEIAMEANTFKEGWGQTIFSTAAQMLEHEKQKQMQLDMKIMLEQENLRKKKQDEADAKEAKENEQKTKEKREKDAKKAEEDLLKMEMKEKKLAAASSTASKKK</sequence>
<dbReference type="EMBL" id="JAEPRC010000855">
    <property type="protein sequence ID" value="KAG2191169.1"/>
    <property type="molecule type" value="Genomic_DNA"/>
</dbReference>
<evidence type="ECO:0000313" key="4">
    <source>
        <dbReference type="Proteomes" id="UP000650833"/>
    </source>
</evidence>